<dbReference type="Pfam" id="PF24997">
    <property type="entry name" value="PSF1_C"/>
    <property type="match status" value="1"/>
</dbReference>
<feature type="domain" description="DNA replication complex GINS protein PSF1 C-terminal" evidence="6">
    <location>
        <begin position="146"/>
        <end position="196"/>
    </location>
</feature>
<reference evidence="7" key="1">
    <citation type="submission" date="2020-06" db="EMBL/GenBank/DDBJ databases">
        <title>WGS assembly of Ceratodon purpureus strain R40.</title>
        <authorList>
            <person name="Carey S.B."/>
            <person name="Jenkins J."/>
            <person name="Shu S."/>
            <person name="Lovell J.T."/>
            <person name="Sreedasyam A."/>
            <person name="Maumus F."/>
            <person name="Tiley G.P."/>
            <person name="Fernandez-Pozo N."/>
            <person name="Barry K."/>
            <person name="Chen C."/>
            <person name="Wang M."/>
            <person name="Lipzen A."/>
            <person name="Daum C."/>
            <person name="Saski C.A."/>
            <person name="Payton A.C."/>
            <person name="Mcbreen J.C."/>
            <person name="Conrad R.E."/>
            <person name="Kollar L.M."/>
            <person name="Olsson S."/>
            <person name="Huttunen S."/>
            <person name="Landis J.B."/>
            <person name="Wickett N.J."/>
            <person name="Johnson M.G."/>
            <person name="Rensing S.A."/>
            <person name="Grimwood J."/>
            <person name="Schmutz J."/>
            <person name="Mcdaniel S.F."/>
        </authorList>
    </citation>
    <scope>NUCLEOTIDE SEQUENCE</scope>
    <source>
        <strain evidence="7">R40</strain>
    </source>
</reference>
<dbReference type="AlphaFoldDB" id="A0A8T0GBI2"/>
<name>A0A8T0GBI2_CERPU</name>
<evidence type="ECO:0000313" key="8">
    <source>
        <dbReference type="Proteomes" id="UP000822688"/>
    </source>
</evidence>
<evidence type="ECO:0000259" key="6">
    <source>
        <dbReference type="Pfam" id="PF24997"/>
    </source>
</evidence>
<dbReference type="Pfam" id="PF05916">
    <property type="entry name" value="Sld5"/>
    <property type="match status" value="1"/>
</dbReference>
<keyword evidence="3" id="KW-0235">DNA replication</keyword>
<gene>
    <name evidence="7" type="ORF">KC19_12G151900</name>
</gene>
<dbReference type="PANTHER" id="PTHR12914">
    <property type="entry name" value="PARTNER OF SLD5"/>
    <property type="match status" value="1"/>
</dbReference>
<proteinExistence type="inferred from homology"/>
<organism evidence="7 8">
    <name type="scientific">Ceratodon purpureus</name>
    <name type="common">Fire moss</name>
    <name type="synonym">Dicranum purpureum</name>
    <dbReference type="NCBI Taxonomy" id="3225"/>
    <lineage>
        <taxon>Eukaryota</taxon>
        <taxon>Viridiplantae</taxon>
        <taxon>Streptophyta</taxon>
        <taxon>Embryophyta</taxon>
        <taxon>Bryophyta</taxon>
        <taxon>Bryophytina</taxon>
        <taxon>Bryopsida</taxon>
        <taxon>Dicranidae</taxon>
        <taxon>Pseudoditrichales</taxon>
        <taxon>Ditrichaceae</taxon>
        <taxon>Ceratodon</taxon>
    </lineage>
</organism>
<dbReference type="GO" id="GO:0000811">
    <property type="term" value="C:GINS complex"/>
    <property type="evidence" value="ECO:0007669"/>
    <property type="project" value="InterPro"/>
</dbReference>
<evidence type="ECO:0008006" key="9">
    <source>
        <dbReference type="Google" id="ProtNLM"/>
    </source>
</evidence>
<dbReference type="Gene3D" id="1.20.58.1030">
    <property type="match status" value="1"/>
</dbReference>
<dbReference type="Proteomes" id="UP000822688">
    <property type="component" value="Chromosome 12"/>
</dbReference>
<dbReference type="CDD" id="cd21696">
    <property type="entry name" value="GINS_B_Psf1"/>
    <property type="match status" value="1"/>
</dbReference>
<feature type="domain" description="GINS subunit" evidence="5">
    <location>
        <begin position="33"/>
        <end position="134"/>
    </location>
</feature>
<dbReference type="GO" id="GO:1902983">
    <property type="term" value="P:DNA strand elongation involved in mitotic DNA replication"/>
    <property type="evidence" value="ECO:0007669"/>
    <property type="project" value="TreeGrafter"/>
</dbReference>
<evidence type="ECO:0000256" key="3">
    <source>
        <dbReference type="ARBA" id="ARBA00022705"/>
    </source>
</evidence>
<dbReference type="InterPro" id="IPR021151">
    <property type="entry name" value="GINS_A"/>
</dbReference>
<comment type="similarity">
    <text evidence="2">Belongs to the GINS1/PSF1 family.</text>
</comment>
<protein>
    <recommendedName>
        <fullName evidence="9">GINS subunit domain-containing protein</fullName>
    </recommendedName>
</protein>
<comment type="subcellular location">
    <subcellularLocation>
        <location evidence="1">Nucleus</location>
    </subcellularLocation>
</comment>
<dbReference type="EMBL" id="CM026433">
    <property type="protein sequence ID" value="KAG0555198.1"/>
    <property type="molecule type" value="Genomic_DNA"/>
</dbReference>
<evidence type="ECO:0000256" key="2">
    <source>
        <dbReference type="ARBA" id="ARBA00006677"/>
    </source>
</evidence>
<dbReference type="CDD" id="cd11710">
    <property type="entry name" value="GINS_A_psf1"/>
    <property type="match status" value="1"/>
</dbReference>
<keyword evidence="8" id="KW-1185">Reference proteome</keyword>
<sequence length="197" mass="22733">MFGRTAAQLVREVNNDDQHIRRFNYDLFDKVIAEIQEHFQQVTTIMEKGQEENEDGQITSVDENYNGAVIHHQSILRNKRCLLAYMYHRANRLQRLRWQLGAVLPEDVKGLLHPSEKEFVKSYSEALSSYMTKLDIDLTVDITPPKDPYIQVRVLDNIGEVLLGDQSTSLVRNSIHFVKRSEAETLISQGLLEEFTG</sequence>
<evidence type="ECO:0000256" key="1">
    <source>
        <dbReference type="ARBA" id="ARBA00004123"/>
    </source>
</evidence>
<dbReference type="PANTHER" id="PTHR12914:SF2">
    <property type="entry name" value="DNA REPLICATION COMPLEX GINS PROTEIN PSF1"/>
    <property type="match status" value="1"/>
</dbReference>
<evidence type="ECO:0000256" key="4">
    <source>
        <dbReference type="ARBA" id="ARBA00023242"/>
    </source>
</evidence>
<comment type="caution">
    <text evidence="7">The sequence shown here is derived from an EMBL/GenBank/DDBJ whole genome shotgun (WGS) entry which is preliminary data.</text>
</comment>
<evidence type="ECO:0000259" key="5">
    <source>
        <dbReference type="Pfam" id="PF05916"/>
    </source>
</evidence>
<accession>A0A8T0GBI2</accession>
<keyword evidence="4" id="KW-0539">Nucleus</keyword>
<dbReference type="OrthoDB" id="10252587at2759"/>
<dbReference type="InterPro" id="IPR005339">
    <property type="entry name" value="GINS_Psf1"/>
</dbReference>
<evidence type="ECO:0000313" key="7">
    <source>
        <dbReference type="EMBL" id="KAG0555198.1"/>
    </source>
</evidence>
<dbReference type="SUPFAM" id="SSF158573">
    <property type="entry name" value="GINS helical bundle-like"/>
    <property type="match status" value="1"/>
</dbReference>
<dbReference type="InterPro" id="IPR036224">
    <property type="entry name" value="GINS_bundle-like_dom_sf"/>
</dbReference>
<dbReference type="InterPro" id="IPR056783">
    <property type="entry name" value="PSF1_C"/>
</dbReference>